<dbReference type="NCBIfam" id="TIGR00229">
    <property type="entry name" value="sensory_box"/>
    <property type="match status" value="1"/>
</dbReference>
<dbReference type="SMART" id="SM00091">
    <property type="entry name" value="PAS"/>
    <property type="match status" value="1"/>
</dbReference>
<evidence type="ECO:0000259" key="10">
    <source>
        <dbReference type="PROSITE" id="PS50109"/>
    </source>
</evidence>
<dbReference type="PRINTS" id="PR00344">
    <property type="entry name" value="BCTRLSENSOR"/>
</dbReference>
<evidence type="ECO:0000256" key="6">
    <source>
        <dbReference type="ARBA" id="ARBA00022692"/>
    </source>
</evidence>
<feature type="transmembrane region" description="Helical" evidence="9">
    <location>
        <begin position="163"/>
        <end position="182"/>
    </location>
</feature>
<feature type="transmembrane region" description="Helical" evidence="9">
    <location>
        <begin position="251"/>
        <end position="271"/>
    </location>
</feature>
<evidence type="ECO:0000259" key="11">
    <source>
        <dbReference type="PROSITE" id="PS50112"/>
    </source>
</evidence>
<dbReference type="InterPro" id="IPR036097">
    <property type="entry name" value="HisK_dim/P_sf"/>
</dbReference>
<dbReference type="CDD" id="cd00082">
    <property type="entry name" value="HisKA"/>
    <property type="match status" value="1"/>
</dbReference>
<dbReference type="InterPro" id="IPR005467">
    <property type="entry name" value="His_kinase_dom"/>
</dbReference>
<protein>
    <recommendedName>
        <fullName evidence="3">histidine kinase</fullName>
        <ecNumber evidence="3">2.7.13.3</ecNumber>
    </recommendedName>
</protein>
<feature type="domain" description="PAS" evidence="11">
    <location>
        <begin position="399"/>
        <end position="442"/>
    </location>
</feature>
<evidence type="ECO:0000256" key="1">
    <source>
        <dbReference type="ARBA" id="ARBA00000085"/>
    </source>
</evidence>
<dbReference type="SMART" id="SM00388">
    <property type="entry name" value="HisKA"/>
    <property type="match status" value="1"/>
</dbReference>
<evidence type="ECO:0000313" key="14">
    <source>
        <dbReference type="Proteomes" id="UP001205861"/>
    </source>
</evidence>
<dbReference type="EMBL" id="JANUGV010000004">
    <property type="protein sequence ID" value="MCS0609524.1"/>
    <property type="molecule type" value="Genomic_DNA"/>
</dbReference>
<dbReference type="PROSITE" id="PS50113">
    <property type="entry name" value="PAC"/>
    <property type="match status" value="1"/>
</dbReference>
<dbReference type="InterPro" id="IPR000700">
    <property type="entry name" value="PAS-assoc_C"/>
</dbReference>
<dbReference type="InterPro" id="IPR036890">
    <property type="entry name" value="HATPase_C_sf"/>
</dbReference>
<dbReference type="InterPro" id="IPR007895">
    <property type="entry name" value="MASE1"/>
</dbReference>
<evidence type="ECO:0000256" key="9">
    <source>
        <dbReference type="SAM" id="Phobius"/>
    </source>
</evidence>
<feature type="transmembrane region" description="Helical" evidence="9">
    <location>
        <begin position="126"/>
        <end position="143"/>
    </location>
</feature>
<dbReference type="CDD" id="cd00130">
    <property type="entry name" value="PAS"/>
    <property type="match status" value="1"/>
</dbReference>
<evidence type="ECO:0000313" key="13">
    <source>
        <dbReference type="EMBL" id="MCS0609524.1"/>
    </source>
</evidence>
<dbReference type="PANTHER" id="PTHR43065:SF42">
    <property type="entry name" value="TWO-COMPONENT SENSOR PPRA"/>
    <property type="match status" value="1"/>
</dbReference>
<feature type="transmembrane region" description="Helical" evidence="9">
    <location>
        <begin position="66"/>
        <end position="86"/>
    </location>
</feature>
<gene>
    <name evidence="13" type="ORF">NX773_15240</name>
</gene>
<dbReference type="SUPFAM" id="SSF55874">
    <property type="entry name" value="ATPase domain of HSP90 chaperone/DNA topoisomerase II/histidine kinase"/>
    <property type="match status" value="1"/>
</dbReference>
<dbReference type="Gene3D" id="1.10.287.130">
    <property type="match status" value="1"/>
</dbReference>
<dbReference type="Pfam" id="PF02518">
    <property type="entry name" value="HATPase_c"/>
    <property type="match status" value="1"/>
</dbReference>
<feature type="transmembrane region" description="Helical" evidence="9">
    <location>
        <begin position="203"/>
        <end position="220"/>
    </location>
</feature>
<keyword evidence="14" id="KW-1185">Reference proteome</keyword>
<dbReference type="PROSITE" id="PS50112">
    <property type="entry name" value="PAS"/>
    <property type="match status" value="1"/>
</dbReference>
<evidence type="ECO:0000256" key="5">
    <source>
        <dbReference type="ARBA" id="ARBA00022553"/>
    </source>
</evidence>
<dbReference type="InterPro" id="IPR000014">
    <property type="entry name" value="PAS"/>
</dbReference>
<comment type="catalytic activity">
    <reaction evidence="1">
        <text>ATP + protein L-histidine = ADP + protein N-phospho-L-histidine.</text>
        <dbReference type="EC" id="2.7.13.3"/>
    </reaction>
</comment>
<dbReference type="InterPro" id="IPR003661">
    <property type="entry name" value="HisK_dim/P_dom"/>
</dbReference>
<dbReference type="Pfam" id="PF13426">
    <property type="entry name" value="PAS_9"/>
    <property type="match status" value="1"/>
</dbReference>
<feature type="transmembrane region" description="Helical" evidence="9">
    <location>
        <begin position="92"/>
        <end position="114"/>
    </location>
</feature>
<keyword evidence="7 9" id="KW-1133">Transmembrane helix</keyword>
<evidence type="ECO:0000256" key="4">
    <source>
        <dbReference type="ARBA" id="ARBA00022475"/>
    </source>
</evidence>
<dbReference type="SUPFAM" id="SSF47384">
    <property type="entry name" value="Homodimeric domain of signal transducing histidine kinase"/>
    <property type="match status" value="1"/>
</dbReference>
<dbReference type="PROSITE" id="PS50109">
    <property type="entry name" value="HIS_KIN"/>
    <property type="match status" value="1"/>
</dbReference>
<dbReference type="InterPro" id="IPR035965">
    <property type="entry name" value="PAS-like_dom_sf"/>
</dbReference>
<evidence type="ECO:0000256" key="3">
    <source>
        <dbReference type="ARBA" id="ARBA00012438"/>
    </source>
</evidence>
<dbReference type="Proteomes" id="UP001205861">
    <property type="component" value="Unassembled WGS sequence"/>
</dbReference>
<keyword evidence="6 9" id="KW-0812">Transmembrane</keyword>
<dbReference type="RefSeq" id="WP_258857178.1">
    <property type="nucleotide sequence ID" value="NZ_JANUGV010000004.1"/>
</dbReference>
<dbReference type="Gene3D" id="3.30.450.20">
    <property type="entry name" value="PAS domain"/>
    <property type="match status" value="1"/>
</dbReference>
<dbReference type="InterPro" id="IPR003594">
    <property type="entry name" value="HATPase_dom"/>
</dbReference>
<organism evidence="13 14">
    <name type="scientific">Massilia solisilvae</name>
    <dbReference type="NCBI Taxonomy" id="1811225"/>
    <lineage>
        <taxon>Bacteria</taxon>
        <taxon>Pseudomonadati</taxon>
        <taxon>Pseudomonadota</taxon>
        <taxon>Betaproteobacteria</taxon>
        <taxon>Burkholderiales</taxon>
        <taxon>Oxalobacteraceae</taxon>
        <taxon>Telluria group</taxon>
        <taxon>Massilia</taxon>
    </lineage>
</organism>
<dbReference type="Pfam" id="PF05231">
    <property type="entry name" value="MASE1"/>
    <property type="match status" value="1"/>
</dbReference>
<dbReference type="Pfam" id="PF00512">
    <property type="entry name" value="HisKA"/>
    <property type="match status" value="1"/>
</dbReference>
<comment type="subcellular location">
    <subcellularLocation>
        <location evidence="2">Cell membrane</location>
        <topology evidence="2">Multi-pass membrane protein</topology>
    </subcellularLocation>
</comment>
<keyword evidence="5" id="KW-0597">Phosphoprotein</keyword>
<dbReference type="EC" id="2.7.13.3" evidence="3"/>
<dbReference type="PANTHER" id="PTHR43065">
    <property type="entry name" value="SENSOR HISTIDINE KINASE"/>
    <property type="match status" value="1"/>
</dbReference>
<accession>A0ABT2BM05</accession>
<comment type="caution">
    <text evidence="13">The sequence shown here is derived from an EMBL/GenBank/DDBJ whole genome shotgun (WGS) entry which is preliminary data.</text>
</comment>
<feature type="domain" description="Histidine kinase" evidence="10">
    <location>
        <begin position="523"/>
        <end position="738"/>
    </location>
</feature>
<dbReference type="SUPFAM" id="SSF55785">
    <property type="entry name" value="PYP-like sensor domain (PAS domain)"/>
    <property type="match status" value="1"/>
</dbReference>
<feature type="transmembrane region" description="Helical" evidence="9">
    <location>
        <begin position="23"/>
        <end position="45"/>
    </location>
</feature>
<evidence type="ECO:0000256" key="7">
    <source>
        <dbReference type="ARBA" id="ARBA00022989"/>
    </source>
</evidence>
<evidence type="ECO:0000256" key="2">
    <source>
        <dbReference type="ARBA" id="ARBA00004651"/>
    </source>
</evidence>
<dbReference type="SMART" id="SM00387">
    <property type="entry name" value="HATPase_c"/>
    <property type="match status" value="1"/>
</dbReference>
<dbReference type="InterPro" id="IPR004358">
    <property type="entry name" value="Sig_transdc_His_kin-like_C"/>
</dbReference>
<proteinExistence type="predicted"/>
<feature type="transmembrane region" description="Helical" evidence="9">
    <location>
        <begin position="283"/>
        <end position="302"/>
    </location>
</feature>
<feature type="domain" description="PAC" evidence="12">
    <location>
        <begin position="453"/>
        <end position="503"/>
    </location>
</feature>
<sequence length="743" mass="79462">MEFSSAQPKGAIGKASLRSWTPALWSAACYWVAAQLASMLVNAAVPLPQFRPGGAVLMAAMLLNPARAWFSILLAALPVSLLVQWHHGLPLALAWFSGDASVAVLGAAGALWLLRGPPRFDLLHHVLVFACWCAFAAPALAALPEAAMLSATGIGPPSFWQAWSARVFGGAAAVLAIVPPAMGLRSGALARLLQDRPQRQFEAGLAAIAIAVLGGCAFVSKGAPAHLSALLGYAPLPLLFWVALRFGSLGAGLAMFVFAALVVASTAAGSGPFASDAMGGAPLPLPLFLDAVAVPMLLLTALTQERRGTLASLRQEQEKLGIALASERRRAERLARERRARAEVEQCVAQRTVELRRANEVLRSEIAARRKALEAERAAALRFSNLFRLGPDAMALGASADGPLVDVNDRWQQLFGYGRDEVIGRSPGQLGLYAGPDDSAKVLACFGGQGATRDLELRMRDRQGRELQVLMSGVSIGAGNECCFLAIMRDVTEQRRAEAELRRQREQLTHLSRVVVLGELSGALAHELNQPLAAILANAQAGRRFLSQPCPDMGEIHDILDDIVEEDKRAGEVIRRLRALFKKEETVKKPLAVADLVRDTLQLTHGNLVERNVAVEFAAGPPLMVRGDRIQLQQVLLNLVVNACDAMRLAPPERRRICIANALRADGQVALTVSDCGPGIAPDMIGKVFDPFFTTKTEGLGFGLSICRAIISQHGGTIEARNLAQGGCAFCISLPVYFGDKHE</sequence>
<keyword evidence="8 9" id="KW-0472">Membrane</keyword>
<name>A0ABT2BM05_9BURK</name>
<keyword evidence="4" id="KW-1003">Cell membrane</keyword>
<dbReference type="Gene3D" id="3.30.565.10">
    <property type="entry name" value="Histidine kinase-like ATPase, C-terminal domain"/>
    <property type="match status" value="1"/>
</dbReference>
<evidence type="ECO:0000256" key="8">
    <source>
        <dbReference type="ARBA" id="ARBA00023136"/>
    </source>
</evidence>
<reference evidence="13 14" key="1">
    <citation type="submission" date="2022-08" db="EMBL/GenBank/DDBJ databases">
        <title>Reclassification of Massilia species as members of the genera Telluria, Duganella, Pseudoduganella, Mokoshia gen. nov. and Zemynaea gen. nov. using orthogonal and non-orthogonal genome-based approaches.</title>
        <authorList>
            <person name="Bowman J.P."/>
        </authorList>
    </citation>
    <scope>NUCLEOTIDE SEQUENCE [LARGE SCALE GENOMIC DNA]</scope>
    <source>
        <strain evidence="13 14">JCM 31607</strain>
    </source>
</reference>
<evidence type="ECO:0000259" key="12">
    <source>
        <dbReference type="PROSITE" id="PS50113"/>
    </source>
</evidence>